<name>A0A1U7LGP3_NEOID</name>
<dbReference type="Proteomes" id="UP000186594">
    <property type="component" value="Unassembled WGS sequence"/>
</dbReference>
<dbReference type="STRING" id="1198029.A0A1U7LGP3"/>
<dbReference type="Pfam" id="PF00176">
    <property type="entry name" value="SNF2-rel_dom"/>
    <property type="match status" value="1"/>
</dbReference>
<keyword evidence="2" id="KW-0378">Hydrolase</keyword>
<protein>
    <submittedName>
        <fullName evidence="5">F-box protein</fullName>
    </submittedName>
</protein>
<evidence type="ECO:0000313" key="5">
    <source>
        <dbReference type="EMBL" id="OLL21825.1"/>
    </source>
</evidence>
<proteinExistence type="predicted"/>
<evidence type="ECO:0000256" key="3">
    <source>
        <dbReference type="ARBA" id="ARBA00022840"/>
    </source>
</evidence>
<keyword evidence="1" id="KW-0547">Nucleotide-binding</keyword>
<evidence type="ECO:0000259" key="4">
    <source>
        <dbReference type="SMART" id="SM00487"/>
    </source>
</evidence>
<dbReference type="InterPro" id="IPR014001">
    <property type="entry name" value="Helicase_ATP-bd"/>
</dbReference>
<sequence length="850" mass="98734">MSLRSGKHIREASEKSERKRFMTDLDILNDTSRLVPLGVIDTHLRLPGPMPLAPDHWMWLPQWSLDRRKTILKVKTTEDHLEYLFFHNYVRLTCKPIRKKLRLRIYAIPQDTIGLSREARRKATRESKASFNHVLESIDNSLEGWHNQSAHQRNFLGENIPKNLYDLWNNLESPRIYDLPNIDPETRYILNGVLSNDVYGLETNLYEYQIRSSWKMLQRELSPKRTIDPRLRLLHTPTKTLSFKNEDNEIYLFPPLFDDTVGGILSEKMGFGKTLICIAVILATLYQDSKIPGHVIHKEKPRSMQSLVQNCIQVVQTNSVTWRHMSDLPITGIDYLKTHPAYYHVPAPEERRRSRGSEARMTGDEERVFLSHATIVISPDNLVSHWLSEIHKHTYAGALVYTVIEDKSPSVYELLEMDLVIISHSRFAKEERQHGQWTGKPRVICACDRPPCECSAHLIQYKSPLLEIHWKRIMIDEGHSMSSKISDASRLSQKLRVDRRWLISGTITPGLGVDHPDHKSEKDDLQKLGFLIGEFLQLSPYHSTSLWSTLCQEYTRGILIVKDILQRIVIRNQEKDLGVQLPPMTHKTVVLRPTSHNITSYNIFIALIASNAVTSQRTDQDYLFHQSQREHFRRLISNLYSASFWWTGTQITDLEQTIKITEKAMDNIHTYNPTDQLLLLKTLDVLRTPLQDIVWKEFSSKHHLGMYIPKEIESRWKIDLEQQIVSGGKVLELRNTVSKFAWMESEQLLAKLIENEQNFTNAEETLKLQRALRVESEHVEIKLDDDSPLLKISVSKTCSAKLNYLVEQVLEYSTQEKIIIFSEFDDVLYYTAEALEIIGIKHLIYARMKV</sequence>
<dbReference type="GO" id="GO:0006281">
    <property type="term" value="P:DNA repair"/>
    <property type="evidence" value="ECO:0007669"/>
    <property type="project" value="TreeGrafter"/>
</dbReference>
<dbReference type="PANTHER" id="PTHR45626">
    <property type="entry name" value="TRANSCRIPTION TERMINATION FACTOR 2-RELATED"/>
    <property type="match status" value="1"/>
</dbReference>
<dbReference type="InterPro" id="IPR027417">
    <property type="entry name" value="P-loop_NTPase"/>
</dbReference>
<evidence type="ECO:0000256" key="1">
    <source>
        <dbReference type="ARBA" id="ARBA00022741"/>
    </source>
</evidence>
<dbReference type="PANTHER" id="PTHR45626:SF51">
    <property type="entry name" value="SNF2-RELATED DOMAIN-CONTAINING PROTEIN"/>
    <property type="match status" value="1"/>
</dbReference>
<dbReference type="SMART" id="SM00487">
    <property type="entry name" value="DEXDc"/>
    <property type="match status" value="1"/>
</dbReference>
<dbReference type="OMA" id="NLVDHWL"/>
<dbReference type="EMBL" id="LXFE01004239">
    <property type="protein sequence ID" value="OLL21825.1"/>
    <property type="molecule type" value="Genomic_DNA"/>
</dbReference>
<organism evidence="5 6">
    <name type="scientific">Neolecta irregularis (strain DAH-3)</name>
    <dbReference type="NCBI Taxonomy" id="1198029"/>
    <lineage>
        <taxon>Eukaryota</taxon>
        <taxon>Fungi</taxon>
        <taxon>Dikarya</taxon>
        <taxon>Ascomycota</taxon>
        <taxon>Taphrinomycotina</taxon>
        <taxon>Neolectales</taxon>
        <taxon>Neolectaceae</taxon>
        <taxon>Neolecta</taxon>
    </lineage>
</organism>
<dbReference type="AlphaFoldDB" id="A0A1U7LGP3"/>
<evidence type="ECO:0000256" key="2">
    <source>
        <dbReference type="ARBA" id="ARBA00022801"/>
    </source>
</evidence>
<dbReference type="GO" id="GO:0008094">
    <property type="term" value="F:ATP-dependent activity, acting on DNA"/>
    <property type="evidence" value="ECO:0007669"/>
    <property type="project" value="TreeGrafter"/>
</dbReference>
<comment type="caution">
    <text evidence="5">The sequence shown here is derived from an EMBL/GenBank/DDBJ whole genome shotgun (WGS) entry which is preliminary data.</text>
</comment>
<keyword evidence="6" id="KW-1185">Reference proteome</keyword>
<dbReference type="GO" id="GO:0005634">
    <property type="term" value="C:nucleus"/>
    <property type="evidence" value="ECO:0007669"/>
    <property type="project" value="TreeGrafter"/>
</dbReference>
<evidence type="ECO:0000313" key="6">
    <source>
        <dbReference type="Proteomes" id="UP000186594"/>
    </source>
</evidence>
<dbReference type="GO" id="GO:0005524">
    <property type="term" value="F:ATP binding"/>
    <property type="evidence" value="ECO:0007669"/>
    <property type="project" value="UniProtKB-KW"/>
</dbReference>
<reference evidence="5 6" key="1">
    <citation type="submission" date="2016-04" db="EMBL/GenBank/DDBJ databases">
        <title>Evolutionary innovation and constraint leading to complex multicellularity in the Ascomycota.</title>
        <authorList>
            <person name="Cisse O."/>
            <person name="Nguyen A."/>
            <person name="Hewitt D.A."/>
            <person name="Jedd G."/>
            <person name="Stajich J.E."/>
        </authorList>
    </citation>
    <scope>NUCLEOTIDE SEQUENCE [LARGE SCALE GENOMIC DNA]</scope>
    <source>
        <strain evidence="5 6">DAH-3</strain>
    </source>
</reference>
<dbReference type="OrthoDB" id="2801544at2759"/>
<keyword evidence="3" id="KW-0067">ATP-binding</keyword>
<gene>
    <name evidence="5" type="ORF">NEOLI_001042</name>
</gene>
<feature type="domain" description="Helicase ATP-binding" evidence="4">
    <location>
        <begin position="201"/>
        <end position="544"/>
    </location>
</feature>
<dbReference type="GO" id="GO:0016787">
    <property type="term" value="F:hydrolase activity"/>
    <property type="evidence" value="ECO:0007669"/>
    <property type="project" value="UniProtKB-KW"/>
</dbReference>
<dbReference type="InterPro" id="IPR050628">
    <property type="entry name" value="SNF2_RAD54_helicase_TF"/>
</dbReference>
<dbReference type="InterPro" id="IPR000330">
    <property type="entry name" value="SNF2_N"/>
</dbReference>
<dbReference type="SUPFAM" id="SSF52540">
    <property type="entry name" value="P-loop containing nucleoside triphosphate hydrolases"/>
    <property type="match status" value="2"/>
</dbReference>
<accession>A0A1U7LGP3</accession>
<dbReference type="Gene3D" id="3.40.50.300">
    <property type="entry name" value="P-loop containing nucleotide triphosphate hydrolases"/>
    <property type="match status" value="1"/>
</dbReference>